<name>A0A7R8CGW1_LEPSM</name>
<sequence>MWEISSTQHQLCQRRYCKRCTLMLLRYLADRWVENIVSESIVLGKQTRATELNLLTTVQLSGLPTNNIEAERHLAEFGKRAAVAKYKNKNFTDKAIRNDCTLLLSNFSLKNTGKGSIHVVKMGKKKSQYILKCLQLCKGWGGPSTGVDELHHILRSHADMKEKIVRNESIYNGDMHKSDVLDNPTMFKVNQN</sequence>
<protein>
    <submittedName>
        <fullName evidence="1">(salmon louse) hypothetical protein</fullName>
    </submittedName>
</protein>
<gene>
    <name evidence="1" type="ORF">LSAA_3699</name>
</gene>
<evidence type="ECO:0000313" key="2">
    <source>
        <dbReference type="Proteomes" id="UP000675881"/>
    </source>
</evidence>
<keyword evidence="2" id="KW-1185">Reference proteome</keyword>
<proteinExistence type="predicted"/>
<dbReference type="EMBL" id="HG994591">
    <property type="protein sequence ID" value="CAF2819209.1"/>
    <property type="molecule type" value="Genomic_DNA"/>
</dbReference>
<dbReference type="AlphaFoldDB" id="A0A7R8CGW1"/>
<evidence type="ECO:0000313" key="1">
    <source>
        <dbReference type="EMBL" id="CAF2819209.1"/>
    </source>
</evidence>
<dbReference type="Proteomes" id="UP000675881">
    <property type="component" value="Chromosome 12"/>
</dbReference>
<organism evidence="1 2">
    <name type="scientific">Lepeophtheirus salmonis</name>
    <name type="common">Salmon louse</name>
    <name type="synonym">Caligus salmonis</name>
    <dbReference type="NCBI Taxonomy" id="72036"/>
    <lineage>
        <taxon>Eukaryota</taxon>
        <taxon>Metazoa</taxon>
        <taxon>Ecdysozoa</taxon>
        <taxon>Arthropoda</taxon>
        <taxon>Crustacea</taxon>
        <taxon>Multicrustacea</taxon>
        <taxon>Hexanauplia</taxon>
        <taxon>Copepoda</taxon>
        <taxon>Siphonostomatoida</taxon>
        <taxon>Caligidae</taxon>
        <taxon>Lepeophtheirus</taxon>
    </lineage>
</organism>
<reference evidence="1" key="1">
    <citation type="submission" date="2021-02" db="EMBL/GenBank/DDBJ databases">
        <authorList>
            <person name="Bekaert M."/>
        </authorList>
    </citation>
    <scope>NUCLEOTIDE SEQUENCE</scope>
    <source>
        <strain evidence="1">IoA-00</strain>
    </source>
</reference>
<accession>A0A7R8CGW1</accession>